<dbReference type="InterPro" id="IPR002915">
    <property type="entry name" value="DeoC/FbaB/LacD_aldolase"/>
</dbReference>
<dbReference type="PIRSF" id="PIRSF038992">
    <property type="entry name" value="Aldolase_Ia"/>
    <property type="match status" value="1"/>
</dbReference>
<dbReference type="SMART" id="SM01133">
    <property type="entry name" value="DeoC"/>
    <property type="match status" value="1"/>
</dbReference>
<dbReference type="NCBIfam" id="NF006081">
    <property type="entry name" value="PRK08227.1"/>
    <property type="match status" value="1"/>
</dbReference>
<dbReference type="AlphaFoldDB" id="A0A1D8GKY2"/>
<gene>
    <name evidence="1" type="ORF">Gferi_19725</name>
</gene>
<evidence type="ECO:0000313" key="2">
    <source>
        <dbReference type="Proteomes" id="UP000095743"/>
    </source>
</evidence>
<evidence type="ECO:0000313" key="1">
    <source>
        <dbReference type="EMBL" id="AOT71566.1"/>
    </source>
</evidence>
<dbReference type="InterPro" id="IPR041720">
    <property type="entry name" value="FbaB-like"/>
</dbReference>
<dbReference type="GO" id="GO:0004332">
    <property type="term" value="F:fructose-bisphosphate aldolase activity"/>
    <property type="evidence" value="ECO:0007669"/>
    <property type="project" value="InterPro"/>
</dbReference>
<dbReference type="PANTHER" id="PTHR47916:SF1">
    <property type="entry name" value="3-HYDROXY-5-PHOSPHONOOXYPENTANE-2,4-DIONE THIOLASE"/>
    <property type="match status" value="1"/>
</dbReference>
<reference evidence="1 2" key="1">
    <citation type="submission" date="2016-09" db="EMBL/GenBank/DDBJ databases">
        <title>Genomic analysis reveals versatility of anaerobic energy metabolism of Geosporobacter ferrireducens IRF9 of phylum Firmicutes.</title>
        <authorList>
            <person name="Kim S.-J."/>
        </authorList>
    </citation>
    <scope>NUCLEOTIDE SEQUENCE [LARGE SCALE GENOMIC DNA]</scope>
    <source>
        <strain evidence="1 2">IRF9</strain>
    </source>
</reference>
<dbReference type="Pfam" id="PF01791">
    <property type="entry name" value="DeoC"/>
    <property type="match status" value="1"/>
</dbReference>
<proteinExistence type="predicted"/>
<organism evidence="1 2">
    <name type="scientific">Geosporobacter ferrireducens</name>
    <dbReference type="NCBI Taxonomy" id="1424294"/>
    <lineage>
        <taxon>Bacteria</taxon>
        <taxon>Bacillati</taxon>
        <taxon>Bacillota</taxon>
        <taxon>Clostridia</taxon>
        <taxon>Peptostreptococcales</taxon>
        <taxon>Thermotaleaceae</taxon>
        <taxon>Geosporobacter</taxon>
    </lineage>
</organism>
<name>A0A1D8GKY2_9FIRM</name>
<dbReference type="KEGG" id="gfe:Gferi_19725"/>
<dbReference type="STRING" id="1424294.Gferi_19725"/>
<dbReference type="PANTHER" id="PTHR47916">
    <property type="entry name" value="FRUCTOSE-BISPHOSPHATE ALDOLASE CLASS 1"/>
    <property type="match status" value="1"/>
</dbReference>
<protein>
    <submittedName>
        <fullName evidence="1">Autoinducer 2 aldolase</fullName>
    </submittedName>
</protein>
<dbReference type="Proteomes" id="UP000095743">
    <property type="component" value="Chromosome"/>
</dbReference>
<dbReference type="InterPro" id="IPR050456">
    <property type="entry name" value="DeoC/FbaB_aldolase"/>
</dbReference>
<dbReference type="RefSeq" id="WP_069979540.1">
    <property type="nucleotide sequence ID" value="NZ_CP017269.1"/>
</dbReference>
<dbReference type="EMBL" id="CP017269">
    <property type="protein sequence ID" value="AOT71566.1"/>
    <property type="molecule type" value="Genomic_DNA"/>
</dbReference>
<accession>A0A1D8GKY2</accession>
<dbReference type="OrthoDB" id="5915071at2"/>
<dbReference type="SUPFAM" id="SSF51569">
    <property type="entry name" value="Aldolase"/>
    <property type="match status" value="1"/>
</dbReference>
<dbReference type="InterPro" id="IPR013785">
    <property type="entry name" value="Aldolase_TIM"/>
</dbReference>
<dbReference type="Gene3D" id="3.20.20.70">
    <property type="entry name" value="Aldolase class I"/>
    <property type="match status" value="1"/>
</dbReference>
<keyword evidence="2" id="KW-1185">Reference proteome</keyword>
<sequence length="290" mass="31715">MADVVGNKNAKDYYIGVPQPKSSFHVKGMDHVDWGMKDRLSRIFNPKSGNTLMLAFDHGYIMGSTFGLERLDLVIPELAEDIDVFMATRGGLRSCVPPTFNKAIALRCSAGSTVASEDVIKEVIGVDIEDAIRMNASCMAVQTFIGTEEEKSSLQNLVKTIDAGNRYGIPTLGVVAVGKNMVRDTRFFLLATRVLAELGAQIIKTYYCDEFEKVTAACPVPIVIAGGKKLPEESALEMAYKAIQEGASGVDMGRNIFQAENPKAMTKAVAKIVHEKYTGKTAYEFYMDTK</sequence>